<evidence type="ECO:0000256" key="1">
    <source>
        <dbReference type="ARBA" id="ARBA00004651"/>
    </source>
</evidence>
<keyword evidence="5 8" id="KW-0472">Membrane</keyword>
<accession>A0A7R8YZR4</accession>
<sequence length="76" mass="8775">MAKKTAEILSRAYGKGKDYQNIIDKFLTKSIRQETKFTAYGFFVIDNSTLFKIISAVTTYLVILIQFKQLEESKND</sequence>
<dbReference type="GO" id="GO:0007165">
    <property type="term" value="P:signal transduction"/>
    <property type="evidence" value="ECO:0007669"/>
    <property type="project" value="UniProtKB-KW"/>
</dbReference>
<organism evidence="9 10">
    <name type="scientific">Hermetia illucens</name>
    <name type="common">Black soldier fly</name>
    <dbReference type="NCBI Taxonomy" id="343691"/>
    <lineage>
        <taxon>Eukaryota</taxon>
        <taxon>Metazoa</taxon>
        <taxon>Ecdysozoa</taxon>
        <taxon>Arthropoda</taxon>
        <taxon>Hexapoda</taxon>
        <taxon>Insecta</taxon>
        <taxon>Pterygota</taxon>
        <taxon>Neoptera</taxon>
        <taxon>Endopterygota</taxon>
        <taxon>Diptera</taxon>
        <taxon>Brachycera</taxon>
        <taxon>Stratiomyomorpha</taxon>
        <taxon>Stratiomyidae</taxon>
        <taxon>Hermetiinae</taxon>
        <taxon>Hermetia</taxon>
    </lineage>
</organism>
<dbReference type="InParanoid" id="A0A7R8YZR4"/>
<dbReference type="GO" id="GO:0043025">
    <property type="term" value="C:neuronal cell body"/>
    <property type="evidence" value="ECO:0007669"/>
    <property type="project" value="TreeGrafter"/>
</dbReference>
<dbReference type="Pfam" id="PF08395">
    <property type="entry name" value="7tm_7"/>
    <property type="match status" value="1"/>
</dbReference>
<dbReference type="InterPro" id="IPR013604">
    <property type="entry name" value="7TM_chemorcpt"/>
</dbReference>
<keyword evidence="2" id="KW-1003">Cell membrane</keyword>
<protein>
    <recommendedName>
        <fullName evidence="11">Gustatory receptor</fullName>
    </recommendedName>
</protein>
<dbReference type="GO" id="GO:0050909">
    <property type="term" value="P:sensory perception of taste"/>
    <property type="evidence" value="ECO:0007669"/>
    <property type="project" value="InterPro"/>
</dbReference>
<evidence type="ECO:0000313" key="9">
    <source>
        <dbReference type="EMBL" id="CAD7088021.1"/>
    </source>
</evidence>
<comment type="subcellular location">
    <subcellularLocation>
        <location evidence="1">Cell membrane</location>
        <topology evidence="1">Multi-pass membrane protein</topology>
    </subcellularLocation>
</comment>
<gene>
    <name evidence="9" type="ORF">HERILL_LOCUS10683</name>
</gene>
<evidence type="ECO:0000256" key="3">
    <source>
        <dbReference type="ARBA" id="ARBA00022692"/>
    </source>
</evidence>
<keyword evidence="10" id="KW-1185">Reference proteome</keyword>
<dbReference type="Proteomes" id="UP000594454">
    <property type="component" value="Chromosome 4"/>
</dbReference>
<evidence type="ECO:0000256" key="2">
    <source>
        <dbReference type="ARBA" id="ARBA00022475"/>
    </source>
</evidence>
<evidence type="ECO:0000313" key="10">
    <source>
        <dbReference type="Proteomes" id="UP000594454"/>
    </source>
</evidence>
<dbReference type="OrthoDB" id="6366728at2759"/>
<feature type="transmembrane region" description="Helical" evidence="8">
    <location>
        <begin position="49"/>
        <end position="67"/>
    </location>
</feature>
<name>A0A7R8YZR4_HERIL</name>
<keyword evidence="7" id="KW-0807">Transducer</keyword>
<evidence type="ECO:0000256" key="4">
    <source>
        <dbReference type="ARBA" id="ARBA00022989"/>
    </source>
</evidence>
<dbReference type="GO" id="GO:0005886">
    <property type="term" value="C:plasma membrane"/>
    <property type="evidence" value="ECO:0007669"/>
    <property type="project" value="UniProtKB-SubCell"/>
</dbReference>
<keyword evidence="4 8" id="KW-1133">Transmembrane helix</keyword>
<evidence type="ECO:0000256" key="8">
    <source>
        <dbReference type="SAM" id="Phobius"/>
    </source>
</evidence>
<dbReference type="PANTHER" id="PTHR21143">
    <property type="entry name" value="INVERTEBRATE GUSTATORY RECEPTOR"/>
    <property type="match status" value="1"/>
</dbReference>
<evidence type="ECO:0008006" key="11">
    <source>
        <dbReference type="Google" id="ProtNLM"/>
    </source>
</evidence>
<evidence type="ECO:0000256" key="7">
    <source>
        <dbReference type="ARBA" id="ARBA00023224"/>
    </source>
</evidence>
<dbReference type="PANTHER" id="PTHR21143:SF133">
    <property type="entry name" value="GUSTATORY AND PHEROMONE RECEPTOR 32A-RELATED"/>
    <property type="match status" value="1"/>
</dbReference>
<dbReference type="AlphaFoldDB" id="A0A7R8YZR4"/>
<evidence type="ECO:0000256" key="6">
    <source>
        <dbReference type="ARBA" id="ARBA00023170"/>
    </source>
</evidence>
<dbReference type="GO" id="GO:0008049">
    <property type="term" value="P:male courtship behavior"/>
    <property type="evidence" value="ECO:0007669"/>
    <property type="project" value="TreeGrafter"/>
</dbReference>
<keyword evidence="6" id="KW-0675">Receptor</keyword>
<keyword evidence="3 8" id="KW-0812">Transmembrane</keyword>
<dbReference type="EMBL" id="LR899012">
    <property type="protein sequence ID" value="CAD7088021.1"/>
    <property type="molecule type" value="Genomic_DNA"/>
</dbReference>
<evidence type="ECO:0000256" key="5">
    <source>
        <dbReference type="ARBA" id="ARBA00023136"/>
    </source>
</evidence>
<reference evidence="9 10" key="1">
    <citation type="submission" date="2020-11" db="EMBL/GenBank/DDBJ databases">
        <authorList>
            <person name="Wallbank WR R."/>
            <person name="Pardo Diaz C."/>
            <person name="Kozak K."/>
            <person name="Martin S."/>
            <person name="Jiggins C."/>
            <person name="Moest M."/>
            <person name="Warren A I."/>
            <person name="Generalovic N T."/>
            <person name="Byers J.R.P. K."/>
            <person name="Montejo-Kovacevich G."/>
            <person name="Yen C E."/>
        </authorList>
    </citation>
    <scope>NUCLEOTIDE SEQUENCE [LARGE SCALE GENOMIC DNA]</scope>
</reference>
<dbReference type="GO" id="GO:0030424">
    <property type="term" value="C:axon"/>
    <property type="evidence" value="ECO:0007669"/>
    <property type="project" value="TreeGrafter"/>
</dbReference>
<proteinExistence type="predicted"/>
<dbReference type="GO" id="GO:0007635">
    <property type="term" value="P:chemosensory behavior"/>
    <property type="evidence" value="ECO:0007669"/>
    <property type="project" value="TreeGrafter"/>
</dbReference>
<dbReference type="GO" id="GO:0030425">
    <property type="term" value="C:dendrite"/>
    <property type="evidence" value="ECO:0007669"/>
    <property type="project" value="TreeGrafter"/>
</dbReference>